<evidence type="ECO:0000313" key="1">
    <source>
        <dbReference type="EMBL" id="KAA6323070.1"/>
    </source>
</evidence>
<proteinExistence type="predicted"/>
<accession>A0A5J4QQD9</accession>
<dbReference type="EMBL" id="SNRY01002889">
    <property type="protein sequence ID" value="KAA6323070.1"/>
    <property type="molecule type" value="Genomic_DNA"/>
</dbReference>
<reference evidence="1" key="1">
    <citation type="submission" date="2019-03" db="EMBL/GenBank/DDBJ databases">
        <title>Single cell metagenomics reveals metabolic interactions within the superorganism composed of flagellate Streblomastix strix and complex community of Bacteroidetes bacteria on its surface.</title>
        <authorList>
            <person name="Treitli S.C."/>
            <person name="Kolisko M."/>
            <person name="Husnik F."/>
            <person name="Keeling P."/>
            <person name="Hampl V."/>
        </authorList>
    </citation>
    <scope>NUCLEOTIDE SEQUENCE</scope>
    <source>
        <strain evidence="1">STM</strain>
    </source>
</reference>
<sequence length="74" mass="8590">MNNRLTILMESRIHGDVYVRFGGEHSETCCRERQQGAECLAYTRKDEQVLTFQPLELDALADSFIYIVLQYCLS</sequence>
<organism evidence="1">
    <name type="scientific">termite gut metagenome</name>
    <dbReference type="NCBI Taxonomy" id="433724"/>
    <lineage>
        <taxon>unclassified sequences</taxon>
        <taxon>metagenomes</taxon>
        <taxon>organismal metagenomes</taxon>
    </lineage>
</organism>
<name>A0A5J4QQD9_9ZZZZ</name>
<protein>
    <submittedName>
        <fullName evidence="1">Uncharacterized protein</fullName>
    </submittedName>
</protein>
<dbReference type="AlphaFoldDB" id="A0A5J4QQD9"/>
<gene>
    <name evidence="1" type="ORF">EZS27_027457</name>
</gene>
<comment type="caution">
    <text evidence="1">The sequence shown here is derived from an EMBL/GenBank/DDBJ whole genome shotgun (WGS) entry which is preliminary data.</text>
</comment>